<dbReference type="CDD" id="cd06225">
    <property type="entry name" value="HAMP"/>
    <property type="match status" value="1"/>
</dbReference>
<evidence type="ECO:0000259" key="4">
    <source>
        <dbReference type="PROSITE" id="PS50885"/>
    </source>
</evidence>
<dbReference type="Gene3D" id="1.10.287.950">
    <property type="entry name" value="Methyl-accepting chemotaxis protein"/>
    <property type="match status" value="1"/>
</dbReference>
<evidence type="ECO:0000313" key="5">
    <source>
        <dbReference type="EMBL" id="RYV49304.1"/>
    </source>
</evidence>
<keyword evidence="2 3" id="KW-1133">Transmembrane helix</keyword>
<keyword evidence="3" id="KW-0472">Membrane</keyword>
<dbReference type="OrthoDB" id="8667074at2"/>
<name>A0A4V1ZGP9_9MICO</name>
<sequence>MTLDRSSRRLGPKGAWGWFQDRRLGTKLFTVVLALTISFAGVGGYGAVILIKTSAETDLIASMSSDVLVPMQDARVGQLRSQLMVRELAMAPTDYSRGRAQQAIVGNDALVAQKIERVNANLAEPVVAWDEFLAGWDRWLTLRDAVLMPIALTGDTAAVDFAIASAPAADADARGRSITLASRVVGSQMDAAAAAARAETERAMLVLALVFIVGTSVAAGLAFAVIRATTRGVGGVQRSLEAMADGDLTVGAQVAAHDEIGAMADALATAQGALRAMFTGVAGTAQTVADAAAALAEANTQVSAGSDETSTQAGVIAAAAEQVSSNVQTVAAGAEEMGASIREIAQNANEA</sequence>
<keyword evidence="1 3" id="KW-0812">Transmembrane</keyword>
<accession>A0A4V1ZGP9</accession>
<dbReference type="PROSITE" id="PS50885">
    <property type="entry name" value="HAMP"/>
    <property type="match status" value="1"/>
</dbReference>
<evidence type="ECO:0000313" key="6">
    <source>
        <dbReference type="Proteomes" id="UP000293764"/>
    </source>
</evidence>
<feature type="domain" description="HAMP" evidence="4">
    <location>
        <begin position="227"/>
        <end position="279"/>
    </location>
</feature>
<feature type="transmembrane region" description="Helical" evidence="3">
    <location>
        <begin position="205"/>
        <end position="226"/>
    </location>
</feature>
<dbReference type="PANTHER" id="PTHR32089">
    <property type="entry name" value="METHYL-ACCEPTING CHEMOTAXIS PROTEIN MCPB"/>
    <property type="match status" value="1"/>
</dbReference>
<evidence type="ECO:0000256" key="1">
    <source>
        <dbReference type="ARBA" id="ARBA00022692"/>
    </source>
</evidence>
<keyword evidence="6" id="KW-1185">Reference proteome</keyword>
<reference evidence="5 6" key="1">
    <citation type="submission" date="2019-01" db="EMBL/GenBank/DDBJ databases">
        <title>Novel species of Cellulomonas.</title>
        <authorList>
            <person name="Liu Q."/>
            <person name="Xin Y.-H."/>
        </authorList>
    </citation>
    <scope>NUCLEOTIDE SEQUENCE [LARGE SCALE GENOMIC DNA]</scope>
    <source>
        <strain evidence="5 6">HLT2-17</strain>
    </source>
</reference>
<dbReference type="GO" id="GO:0016020">
    <property type="term" value="C:membrane"/>
    <property type="evidence" value="ECO:0007669"/>
    <property type="project" value="InterPro"/>
</dbReference>
<dbReference type="AlphaFoldDB" id="A0A4V1ZGP9"/>
<feature type="transmembrane region" description="Helical" evidence="3">
    <location>
        <begin position="28"/>
        <end position="51"/>
    </location>
</feature>
<dbReference type="PANTHER" id="PTHR32089:SF112">
    <property type="entry name" value="LYSOZYME-LIKE PROTEIN-RELATED"/>
    <property type="match status" value="1"/>
</dbReference>
<dbReference type="Proteomes" id="UP000293764">
    <property type="component" value="Unassembled WGS sequence"/>
</dbReference>
<dbReference type="SUPFAM" id="SSF58104">
    <property type="entry name" value="Methyl-accepting chemotaxis protein (MCP) signaling domain"/>
    <property type="match status" value="1"/>
</dbReference>
<dbReference type="EMBL" id="SDWW01000110">
    <property type="protein sequence ID" value="RYV49304.1"/>
    <property type="molecule type" value="Genomic_DNA"/>
</dbReference>
<gene>
    <name evidence="5" type="ORF">EUA98_19535</name>
</gene>
<dbReference type="InterPro" id="IPR003660">
    <property type="entry name" value="HAMP_dom"/>
</dbReference>
<dbReference type="GO" id="GO:0007165">
    <property type="term" value="P:signal transduction"/>
    <property type="evidence" value="ECO:0007669"/>
    <property type="project" value="InterPro"/>
</dbReference>
<organism evidence="5 6">
    <name type="scientific">Pengzhenrongella frigida</name>
    <dbReference type="NCBI Taxonomy" id="1259133"/>
    <lineage>
        <taxon>Bacteria</taxon>
        <taxon>Bacillati</taxon>
        <taxon>Actinomycetota</taxon>
        <taxon>Actinomycetes</taxon>
        <taxon>Micrococcales</taxon>
        <taxon>Pengzhenrongella</taxon>
    </lineage>
</organism>
<evidence type="ECO:0000256" key="3">
    <source>
        <dbReference type="SAM" id="Phobius"/>
    </source>
</evidence>
<comment type="caution">
    <text evidence="5">The sequence shown here is derived from an EMBL/GenBank/DDBJ whole genome shotgun (WGS) entry which is preliminary data.</text>
</comment>
<feature type="non-terminal residue" evidence="5">
    <location>
        <position position="351"/>
    </location>
</feature>
<evidence type="ECO:0000256" key="2">
    <source>
        <dbReference type="ARBA" id="ARBA00022989"/>
    </source>
</evidence>
<dbReference type="SMART" id="SM00304">
    <property type="entry name" value="HAMP"/>
    <property type="match status" value="1"/>
</dbReference>
<proteinExistence type="predicted"/>
<protein>
    <submittedName>
        <fullName evidence="5">Methyl-accepting chemotaxis protein</fullName>
    </submittedName>
</protein>